<evidence type="ECO:0000313" key="2">
    <source>
        <dbReference type="EMBL" id="MBB1126693.1"/>
    </source>
</evidence>
<accession>A0A839HCN9</accession>
<comment type="caution">
    <text evidence="2">The sequence shown here is derived from an EMBL/GenBank/DDBJ whole genome shotgun (WGS) entry which is preliminary data.</text>
</comment>
<protein>
    <submittedName>
        <fullName evidence="2">Divalent-cation tolerance protein CutA</fullName>
    </submittedName>
</protein>
<dbReference type="EMBL" id="JABVCQ010000024">
    <property type="protein sequence ID" value="MBB1126693.1"/>
    <property type="molecule type" value="Genomic_DNA"/>
</dbReference>
<dbReference type="PANTHER" id="PTHR23419:SF8">
    <property type="entry name" value="FI09726P"/>
    <property type="match status" value="1"/>
</dbReference>
<name>A0A839HCN9_9GAMM</name>
<dbReference type="GO" id="GO:0010038">
    <property type="term" value="P:response to metal ion"/>
    <property type="evidence" value="ECO:0007669"/>
    <property type="project" value="InterPro"/>
</dbReference>
<organism evidence="2 3">
    <name type="scientific">Thiospirillum jenense</name>
    <dbReference type="NCBI Taxonomy" id="1653858"/>
    <lineage>
        <taxon>Bacteria</taxon>
        <taxon>Pseudomonadati</taxon>
        <taxon>Pseudomonadota</taxon>
        <taxon>Gammaproteobacteria</taxon>
        <taxon>Chromatiales</taxon>
        <taxon>Chromatiaceae</taxon>
        <taxon>Thiospirillum</taxon>
    </lineage>
</organism>
<evidence type="ECO:0000313" key="3">
    <source>
        <dbReference type="Proteomes" id="UP000548632"/>
    </source>
</evidence>
<proteinExistence type="inferred from homology"/>
<sequence>MTTKLIAVYTTVATRADAQVLAKAIIEQRLAACAQLMEIESIYAWQGEVNQEAEWRIIFKTTSERYPDLLKTLQQLHPYQLPQICGTDLPTVSVEYSKWIRDNILPK</sequence>
<dbReference type="InterPro" id="IPR015867">
    <property type="entry name" value="N-reg_PII/ATP_PRibTrfase_C"/>
</dbReference>
<dbReference type="InterPro" id="IPR004323">
    <property type="entry name" value="Ion_tolerance_CutA"/>
</dbReference>
<dbReference type="InterPro" id="IPR011322">
    <property type="entry name" value="N-reg_PII-like_a/b"/>
</dbReference>
<dbReference type="Pfam" id="PF03091">
    <property type="entry name" value="CutA1"/>
    <property type="match status" value="1"/>
</dbReference>
<keyword evidence="3" id="KW-1185">Reference proteome</keyword>
<dbReference type="AlphaFoldDB" id="A0A839HCN9"/>
<dbReference type="Gene3D" id="3.30.70.120">
    <property type="match status" value="1"/>
</dbReference>
<dbReference type="SUPFAM" id="SSF54913">
    <property type="entry name" value="GlnB-like"/>
    <property type="match status" value="1"/>
</dbReference>
<dbReference type="GO" id="GO:0005507">
    <property type="term" value="F:copper ion binding"/>
    <property type="evidence" value="ECO:0007669"/>
    <property type="project" value="TreeGrafter"/>
</dbReference>
<dbReference type="PANTHER" id="PTHR23419">
    <property type="entry name" value="DIVALENT CATION TOLERANCE CUTA-RELATED"/>
    <property type="match status" value="1"/>
</dbReference>
<gene>
    <name evidence="2" type="ORF">HUK38_10695</name>
</gene>
<evidence type="ECO:0000256" key="1">
    <source>
        <dbReference type="ARBA" id="ARBA00010169"/>
    </source>
</evidence>
<dbReference type="Proteomes" id="UP000548632">
    <property type="component" value="Unassembled WGS sequence"/>
</dbReference>
<reference evidence="2 3" key="1">
    <citation type="journal article" date="2020" name="Arch. Microbiol.">
        <title>The genome sequence of the giant phototrophic gammaproteobacterium Thiospirillum jenense gives insight into its physiological properties and phylogenetic relationships.</title>
        <authorList>
            <person name="Imhoff J.F."/>
            <person name="Meyer T.E."/>
            <person name="Kyndt J.A."/>
        </authorList>
    </citation>
    <scope>NUCLEOTIDE SEQUENCE [LARGE SCALE GENOMIC DNA]</scope>
    <source>
        <strain evidence="2 3">DSM 216</strain>
    </source>
</reference>
<comment type="similarity">
    <text evidence="1">Belongs to the CutA family.</text>
</comment>
<dbReference type="RefSeq" id="WP_182584323.1">
    <property type="nucleotide sequence ID" value="NZ_JABVCQ010000024.1"/>
</dbReference>